<evidence type="ECO:0000256" key="3">
    <source>
        <dbReference type="ARBA" id="ARBA00022729"/>
    </source>
</evidence>
<evidence type="ECO:0000256" key="8">
    <source>
        <dbReference type="SAM" id="MobiDB-lite"/>
    </source>
</evidence>
<dbReference type="Pfam" id="PF08357">
    <property type="entry name" value="SEFIR"/>
    <property type="match status" value="1"/>
</dbReference>
<evidence type="ECO:0000256" key="7">
    <source>
        <dbReference type="ARBA" id="ARBA00023180"/>
    </source>
</evidence>
<evidence type="ECO:0000313" key="12">
    <source>
        <dbReference type="RefSeq" id="XP_014676691.1"/>
    </source>
</evidence>
<dbReference type="InterPro" id="IPR039465">
    <property type="entry name" value="IL-17_rcpt-like"/>
</dbReference>
<comment type="subcellular location">
    <subcellularLocation>
        <location evidence="1">Membrane</location>
        <topology evidence="1">Single-pass type I membrane protein</topology>
    </subcellularLocation>
</comment>
<evidence type="ECO:0000256" key="2">
    <source>
        <dbReference type="ARBA" id="ARBA00022692"/>
    </source>
</evidence>
<keyword evidence="5 9" id="KW-0472">Membrane</keyword>
<feature type="transmembrane region" description="Helical" evidence="9">
    <location>
        <begin position="271"/>
        <end position="295"/>
    </location>
</feature>
<evidence type="ECO:0000256" key="4">
    <source>
        <dbReference type="ARBA" id="ARBA00022989"/>
    </source>
</evidence>
<evidence type="ECO:0000256" key="9">
    <source>
        <dbReference type="SAM" id="Phobius"/>
    </source>
</evidence>
<dbReference type="InterPro" id="IPR013568">
    <property type="entry name" value="SEFIR_dom"/>
</dbReference>
<proteinExistence type="predicted"/>
<dbReference type="RefSeq" id="XP_014676691.1">
    <property type="nucleotide sequence ID" value="XM_014821205.1"/>
</dbReference>
<feature type="domain" description="SEFIR" evidence="10">
    <location>
        <begin position="307"/>
        <end position="461"/>
    </location>
</feature>
<keyword evidence="4 9" id="KW-1133">Transmembrane helix</keyword>
<protein>
    <submittedName>
        <fullName evidence="12">Uncharacterized protein LOC106816583</fullName>
    </submittedName>
</protein>
<keyword evidence="2 9" id="KW-0812">Transmembrane</keyword>
<sequence length="693" mass="76021">MLSKTECDSWEQNSTELDQYDLKFVILSISAYCHTNENFTNEDCQGNHSATDMVGLNISWSMLNENSDAVLLHLWNAGNDTRYQDEGEVCVLFDFSNSTSLLHMPLEFAYDCLTSLVSLETYVVRLTTALPERQHVTFYVTPPQAANMYPPLAEMSAWQPTISVSNNTGASVDVIFGTCSLGYFNYYVVTATYDSQSTYDWEAQCRPLEAVVQPHEMNVSSLQTTVKLPAGHYRIHVRGSVDGIEALGDGSMSPWVTVTATSACPTQDTPIAMIVAVIVGVVALVGIAVTVILIVRRSLSGKQTASDPTVFFIYSNDHPVHSKVVEDLAALMERRCQCRVILDKWHCSHTDHNAILWQQQQLRGADFVVCVASTGTKFKEHANRLRGQPVDGVRTDMFATAMDQLRTLPCGHSTDDSPLLRAADDKFVNVYFEYSNKDEIPRQLETRATFRLMAEFPLLLQHVHRRRRRRWRPLAAATSASSHLSLPEGRDLSAAVAAARVFFRENRNWFVDKLQEELENGEAAAAAGDAPPRDPAATPGSEVGAHGGDGPANAGCPCPECARRRCRGDGSTSGSTDADCDDIDLSPGANLISATDAGATCWVDLHPFRDPGVFRYPECSCVSEEPVESQTTLLGCRGDDDGVCDDSARTYPFSSYSCGNGSPFAGAWGCVSYDASNKDAPLLSCDFEMQDVH</sequence>
<reference evidence="12" key="1">
    <citation type="submission" date="2025-08" db="UniProtKB">
        <authorList>
            <consortium name="RefSeq"/>
        </authorList>
    </citation>
    <scope>IDENTIFICATION</scope>
</reference>
<dbReference type="PROSITE" id="PS51534">
    <property type="entry name" value="SEFIR"/>
    <property type="match status" value="1"/>
</dbReference>
<feature type="region of interest" description="Disordered" evidence="8">
    <location>
        <begin position="521"/>
        <end position="548"/>
    </location>
</feature>
<evidence type="ECO:0000256" key="5">
    <source>
        <dbReference type="ARBA" id="ARBA00023136"/>
    </source>
</evidence>
<evidence type="ECO:0000256" key="6">
    <source>
        <dbReference type="ARBA" id="ARBA00023170"/>
    </source>
</evidence>
<evidence type="ECO:0000256" key="1">
    <source>
        <dbReference type="ARBA" id="ARBA00004479"/>
    </source>
</evidence>
<keyword evidence="3" id="KW-0732">Signal</keyword>
<feature type="compositionally biased region" description="Low complexity" evidence="8">
    <location>
        <begin position="523"/>
        <end position="540"/>
    </location>
</feature>
<dbReference type="GeneID" id="106816583"/>
<name>A0ABM1EWX0_PRICU</name>
<keyword evidence="7" id="KW-0325">Glycoprotein</keyword>
<dbReference type="Gene3D" id="3.40.50.11530">
    <property type="match status" value="1"/>
</dbReference>
<organism evidence="11 12">
    <name type="scientific">Priapulus caudatus</name>
    <name type="common">Priapulid worm</name>
    <dbReference type="NCBI Taxonomy" id="37621"/>
    <lineage>
        <taxon>Eukaryota</taxon>
        <taxon>Metazoa</taxon>
        <taxon>Ecdysozoa</taxon>
        <taxon>Scalidophora</taxon>
        <taxon>Priapulida</taxon>
        <taxon>Priapulimorpha</taxon>
        <taxon>Priapulimorphida</taxon>
        <taxon>Priapulidae</taxon>
        <taxon>Priapulus</taxon>
    </lineage>
</organism>
<keyword evidence="11" id="KW-1185">Reference proteome</keyword>
<evidence type="ECO:0000259" key="10">
    <source>
        <dbReference type="PROSITE" id="PS51534"/>
    </source>
</evidence>
<accession>A0ABM1EWX0</accession>
<dbReference type="PANTHER" id="PTHR15583">
    <property type="entry name" value="INTERLEUKIN-17 RECEPTOR"/>
    <property type="match status" value="1"/>
</dbReference>
<evidence type="ECO:0000313" key="11">
    <source>
        <dbReference type="Proteomes" id="UP000695022"/>
    </source>
</evidence>
<gene>
    <name evidence="12" type="primary">LOC106816583</name>
</gene>
<dbReference type="Proteomes" id="UP000695022">
    <property type="component" value="Unplaced"/>
</dbReference>
<dbReference type="PANTHER" id="PTHR15583:SF7">
    <property type="entry name" value="INTERLEUKIN CYTOKINE RECEPTOR-RELATED PROTEIN 2"/>
    <property type="match status" value="1"/>
</dbReference>
<keyword evidence="6" id="KW-0675">Receptor</keyword>